<keyword evidence="6 7" id="KW-0472">Membrane</keyword>
<keyword evidence="4 7" id="KW-0812">Transmembrane</keyword>
<dbReference type="GO" id="GO:0005886">
    <property type="term" value="C:plasma membrane"/>
    <property type="evidence" value="ECO:0007669"/>
    <property type="project" value="UniProtKB-SubCell"/>
</dbReference>
<organism evidence="8 9">
    <name type="scientific">Listeria fleischmannii 1991</name>
    <dbReference type="NCBI Taxonomy" id="1430899"/>
    <lineage>
        <taxon>Bacteria</taxon>
        <taxon>Bacillati</taxon>
        <taxon>Bacillota</taxon>
        <taxon>Bacilli</taxon>
        <taxon>Bacillales</taxon>
        <taxon>Listeriaceae</taxon>
        <taxon>Listeria</taxon>
    </lineage>
</organism>
<dbReference type="Pfam" id="PF06173">
    <property type="entry name" value="DUF986"/>
    <property type="match status" value="1"/>
</dbReference>
<dbReference type="HAMAP" id="MF_01071">
    <property type="entry name" value="UPF0266"/>
    <property type="match status" value="1"/>
</dbReference>
<evidence type="ECO:0000256" key="5">
    <source>
        <dbReference type="ARBA" id="ARBA00022989"/>
    </source>
</evidence>
<evidence type="ECO:0000256" key="1">
    <source>
        <dbReference type="ARBA" id="ARBA00004651"/>
    </source>
</evidence>
<dbReference type="NCBIfam" id="NF002791">
    <property type="entry name" value="PRK02913.1"/>
    <property type="match status" value="1"/>
</dbReference>
<comment type="similarity">
    <text evidence="2 7">Belongs to the UPF0266 family.</text>
</comment>
<protein>
    <recommendedName>
        <fullName evidence="7">UPF0266 membrane protein X560_2325</fullName>
    </recommendedName>
</protein>
<sequence>MEWTATNIFLLIFSIGALAFILYDGIVITLWKGHTKLKVRLRSRGKWDGYIFIGLIILLFAMNISRNGPFSTSVLLGILGVLFIYISFFRGSNVVFKEDGLFYALLFFPYSQIERMNLSEDGVLVIETGRRRLMLFAKSTDDLEKMMKILAMYS</sequence>
<keyword evidence="5 7" id="KW-1133">Transmembrane helix</keyword>
<accession>A0A0J8GC44</accession>
<comment type="caution">
    <text evidence="8">The sequence shown here is derived from an EMBL/GenBank/DDBJ whole genome shotgun (WGS) entry which is preliminary data.</text>
</comment>
<feature type="transmembrane region" description="Helical" evidence="7">
    <location>
        <begin position="70"/>
        <end position="88"/>
    </location>
</feature>
<keyword evidence="3 7" id="KW-1003">Cell membrane</keyword>
<evidence type="ECO:0000313" key="9">
    <source>
        <dbReference type="Proteomes" id="UP000052258"/>
    </source>
</evidence>
<dbReference type="PIRSF" id="PIRSF020687">
    <property type="entry name" value="UCP020687"/>
    <property type="match status" value="1"/>
</dbReference>
<evidence type="ECO:0000256" key="3">
    <source>
        <dbReference type="ARBA" id="ARBA00022475"/>
    </source>
</evidence>
<proteinExistence type="inferred from homology"/>
<name>A0A0J8GC44_9LIST</name>
<dbReference type="InterPro" id="IPR009328">
    <property type="entry name" value="DUF986"/>
</dbReference>
<evidence type="ECO:0000256" key="6">
    <source>
        <dbReference type="ARBA" id="ARBA00023136"/>
    </source>
</evidence>
<dbReference type="PATRIC" id="fig|1430899.3.peg.2375"/>
<dbReference type="RefSeq" id="WP_007477153.1">
    <property type="nucleotide sequence ID" value="NZ_KQ130619.1"/>
</dbReference>
<gene>
    <name evidence="8" type="ORF">X560_2325</name>
</gene>
<feature type="transmembrane region" description="Helical" evidence="7">
    <location>
        <begin position="6"/>
        <end position="26"/>
    </location>
</feature>
<dbReference type="OrthoDB" id="2360740at2"/>
<dbReference type="Proteomes" id="UP000052258">
    <property type="component" value="Unassembled WGS sequence"/>
</dbReference>
<evidence type="ECO:0000256" key="4">
    <source>
        <dbReference type="ARBA" id="ARBA00022692"/>
    </source>
</evidence>
<evidence type="ECO:0000256" key="7">
    <source>
        <dbReference type="HAMAP-Rule" id="MF_01071"/>
    </source>
</evidence>
<dbReference type="EMBL" id="AZHO01000030">
    <property type="protein sequence ID" value="KMT58499.1"/>
    <property type="molecule type" value="Genomic_DNA"/>
</dbReference>
<keyword evidence="9" id="KW-1185">Reference proteome</keyword>
<reference evidence="8 9" key="1">
    <citation type="journal article" date="2015" name="Genome Biol. Evol.">
        <title>Comparative Genomics of Listeria Sensu Lato: Genus-Wide Differences in Evolutionary Dynamics and the Progressive Gain of Complex, Potentially Pathogenicity-Related Traits through Lateral Gene Transfer.</title>
        <authorList>
            <person name="Chiara M."/>
            <person name="Caruso M."/>
            <person name="D'Erchia A.M."/>
            <person name="Manzari C."/>
            <person name="Fraccalvieri R."/>
            <person name="Goffredo E."/>
            <person name="Latorre L."/>
            <person name="Miccolupo A."/>
            <person name="Padalino I."/>
            <person name="Santagada G."/>
            <person name="Chiocco D."/>
            <person name="Pesole G."/>
            <person name="Horner D.S."/>
            <person name="Parisi A."/>
        </authorList>
    </citation>
    <scope>NUCLEOTIDE SEQUENCE [LARGE SCALE GENOMIC DNA]</scope>
    <source>
        <strain evidence="8 9">1991</strain>
    </source>
</reference>
<evidence type="ECO:0000313" key="8">
    <source>
        <dbReference type="EMBL" id="KMT58499.1"/>
    </source>
</evidence>
<dbReference type="AlphaFoldDB" id="A0A0J8GC44"/>
<feature type="transmembrane region" description="Helical" evidence="7">
    <location>
        <begin position="47"/>
        <end position="64"/>
    </location>
</feature>
<comment type="subcellular location">
    <subcellularLocation>
        <location evidence="1 7">Cell membrane</location>
        <topology evidence="1 7">Multi-pass membrane protein</topology>
    </subcellularLocation>
</comment>
<evidence type="ECO:0000256" key="2">
    <source>
        <dbReference type="ARBA" id="ARBA00009962"/>
    </source>
</evidence>